<name>A0A5X4PE14_SALET</name>
<comment type="caution">
    <text evidence="2">The sequence shown here is derived from an EMBL/GenBank/DDBJ whole genome shotgun (WGS) entry which is preliminary data.</text>
</comment>
<dbReference type="Pfam" id="PF22751">
    <property type="entry name" value="DUF488-N3a"/>
    <property type="match status" value="1"/>
</dbReference>
<proteinExistence type="predicted"/>
<feature type="domain" description="DUF488" evidence="1">
    <location>
        <begin position="14"/>
        <end position="102"/>
    </location>
</feature>
<organism evidence="2">
    <name type="scientific">Salmonella enterica subsp. enterica serovar Hull</name>
    <dbReference type="NCBI Taxonomy" id="1403564"/>
    <lineage>
        <taxon>Bacteria</taxon>
        <taxon>Pseudomonadati</taxon>
        <taxon>Pseudomonadota</taxon>
        <taxon>Gammaproteobacteria</taxon>
        <taxon>Enterobacterales</taxon>
        <taxon>Enterobacteriaceae</taxon>
        <taxon>Salmonella</taxon>
    </lineage>
</organism>
<accession>A0A5X4PE14</accession>
<dbReference type="InterPro" id="IPR054495">
    <property type="entry name" value="DUF488-N3a"/>
</dbReference>
<gene>
    <name evidence="2" type="ORF">EHB58_09545</name>
</gene>
<reference evidence="2" key="1">
    <citation type="submission" date="2018-11" db="EMBL/GenBank/DDBJ databases">
        <authorList>
            <person name="Ashton P.M."/>
            <person name="Dallman T."/>
            <person name="Nair S."/>
            <person name="De Pinna E."/>
            <person name="Peters T."/>
            <person name="Grant K."/>
        </authorList>
    </citation>
    <scope>NUCLEOTIDE SEQUENCE</scope>
    <source>
        <strain evidence="2">638096</strain>
    </source>
</reference>
<sequence>MKTSCFSIYRGEGRICIARYAPRNTPAGYHTFRKLAPGNWFNSVSTSRYIELYEHEVLAKLDPERTWNELHLLAGNAEPVLLCWERPGEFCHRQLVAGWFQRELGIAVEEYDPHATPQFGLF</sequence>
<dbReference type="EMBL" id="AAHSMS010000010">
    <property type="protein sequence ID" value="EBZ8648455.1"/>
    <property type="molecule type" value="Genomic_DNA"/>
</dbReference>
<protein>
    <recommendedName>
        <fullName evidence="1">DUF488 domain-containing protein</fullName>
    </recommendedName>
</protein>
<dbReference type="AlphaFoldDB" id="A0A5X4PE14"/>
<evidence type="ECO:0000259" key="1">
    <source>
        <dbReference type="Pfam" id="PF22751"/>
    </source>
</evidence>
<evidence type="ECO:0000313" key="2">
    <source>
        <dbReference type="EMBL" id="EBZ8648455.1"/>
    </source>
</evidence>